<dbReference type="AlphaFoldDB" id="A0AAV7LCD7"/>
<accession>A0AAV7LCD7</accession>
<organism evidence="8 9">
    <name type="scientific">Pleurodeles waltl</name>
    <name type="common">Iberian ribbed newt</name>
    <dbReference type="NCBI Taxonomy" id="8319"/>
    <lineage>
        <taxon>Eukaryota</taxon>
        <taxon>Metazoa</taxon>
        <taxon>Chordata</taxon>
        <taxon>Craniata</taxon>
        <taxon>Vertebrata</taxon>
        <taxon>Euteleostomi</taxon>
        <taxon>Amphibia</taxon>
        <taxon>Batrachia</taxon>
        <taxon>Caudata</taxon>
        <taxon>Salamandroidea</taxon>
        <taxon>Salamandridae</taxon>
        <taxon>Pleurodelinae</taxon>
        <taxon>Pleurodeles</taxon>
    </lineage>
</organism>
<feature type="transmembrane region" description="Helical" evidence="6">
    <location>
        <begin position="104"/>
        <end position="122"/>
    </location>
</feature>
<evidence type="ECO:0000256" key="3">
    <source>
        <dbReference type="ARBA" id="ARBA00022989"/>
    </source>
</evidence>
<dbReference type="InterPro" id="IPR035952">
    <property type="entry name" value="Rhomboid-like_sf"/>
</dbReference>
<dbReference type="PANTHER" id="PTHR43066">
    <property type="entry name" value="RHOMBOID-RELATED PROTEIN"/>
    <property type="match status" value="1"/>
</dbReference>
<proteinExistence type="predicted"/>
<evidence type="ECO:0000256" key="1">
    <source>
        <dbReference type="ARBA" id="ARBA00004141"/>
    </source>
</evidence>
<evidence type="ECO:0000256" key="2">
    <source>
        <dbReference type="ARBA" id="ARBA00022692"/>
    </source>
</evidence>
<feature type="transmembrane region" description="Helical" evidence="6">
    <location>
        <begin position="181"/>
        <end position="205"/>
    </location>
</feature>
<dbReference type="GO" id="GO:0016020">
    <property type="term" value="C:membrane"/>
    <property type="evidence" value="ECO:0007669"/>
    <property type="project" value="UniProtKB-SubCell"/>
</dbReference>
<evidence type="ECO:0000256" key="6">
    <source>
        <dbReference type="SAM" id="Phobius"/>
    </source>
</evidence>
<protein>
    <recommendedName>
        <fullName evidence="7">Peptidase S54 rhomboid domain-containing protein</fullName>
    </recommendedName>
</protein>
<comment type="caution">
    <text evidence="8">The sequence shown here is derived from an EMBL/GenBank/DDBJ whole genome shotgun (WGS) entry which is preliminary data.</text>
</comment>
<feature type="domain" description="Peptidase S54 rhomboid" evidence="7">
    <location>
        <begin position="63"/>
        <end position="206"/>
    </location>
</feature>
<keyword evidence="3 6" id="KW-1133">Transmembrane helix</keyword>
<keyword evidence="9" id="KW-1185">Reference proteome</keyword>
<evidence type="ECO:0000313" key="8">
    <source>
        <dbReference type="EMBL" id="KAJ1088748.1"/>
    </source>
</evidence>
<reference evidence="8" key="1">
    <citation type="journal article" date="2022" name="bioRxiv">
        <title>Sequencing and chromosome-scale assembly of the giantPleurodeles waltlgenome.</title>
        <authorList>
            <person name="Brown T."/>
            <person name="Elewa A."/>
            <person name="Iarovenko S."/>
            <person name="Subramanian E."/>
            <person name="Araus A.J."/>
            <person name="Petzold A."/>
            <person name="Susuki M."/>
            <person name="Suzuki K.-i.T."/>
            <person name="Hayashi T."/>
            <person name="Toyoda A."/>
            <person name="Oliveira C."/>
            <person name="Osipova E."/>
            <person name="Leigh N.D."/>
            <person name="Simon A."/>
            <person name="Yun M.H."/>
        </authorList>
    </citation>
    <scope>NUCLEOTIDE SEQUENCE</scope>
    <source>
        <strain evidence="8">20211129_DDA</strain>
        <tissue evidence="8">Liver</tissue>
    </source>
</reference>
<dbReference type="EMBL" id="JANPWB010000015">
    <property type="protein sequence ID" value="KAJ1088748.1"/>
    <property type="molecule type" value="Genomic_DNA"/>
</dbReference>
<evidence type="ECO:0000256" key="5">
    <source>
        <dbReference type="SAM" id="MobiDB-lite"/>
    </source>
</evidence>
<evidence type="ECO:0000256" key="4">
    <source>
        <dbReference type="ARBA" id="ARBA00023136"/>
    </source>
</evidence>
<dbReference type="SUPFAM" id="SSF144091">
    <property type="entry name" value="Rhomboid-like"/>
    <property type="match status" value="1"/>
</dbReference>
<dbReference type="GO" id="GO:0004252">
    <property type="term" value="F:serine-type endopeptidase activity"/>
    <property type="evidence" value="ECO:0007669"/>
    <property type="project" value="InterPro"/>
</dbReference>
<dbReference type="Gene3D" id="1.20.1540.10">
    <property type="entry name" value="Rhomboid-like"/>
    <property type="match status" value="1"/>
</dbReference>
<sequence>MQRRARGSNLGLFLLLSQVYQAGFDNIPPVTLVTLGLNIFLFLNPLHDLMKVCISVNECYHRQDWRRLLLSPFHHADDWHLYFNMVSMLWKGIRLERELGSARFACIIAVFSQLIGMLYLLLELALTEITDDPSYNKQCAVGFSGVLFALKVLNTHYHPGGNSHVMGLTISNRYACWVELVLIHVLSPGTSFVGHLSGILIGLLYTQGPLKTIMEAVGGILMYDGRSAQRTFYSSHGYSGYRSHGNQHASESQPRDYSAYTGGLSEEEQFQRALQNSFNERVRPRNERPPFEFYQPLDPLSPEETRRRRLQRFERQ</sequence>
<evidence type="ECO:0000259" key="7">
    <source>
        <dbReference type="Pfam" id="PF01694"/>
    </source>
</evidence>
<feature type="compositionally biased region" description="Basic and acidic residues" evidence="5">
    <location>
        <begin position="303"/>
        <end position="316"/>
    </location>
</feature>
<keyword evidence="2 6" id="KW-0812">Transmembrane</keyword>
<dbReference type="Pfam" id="PF01694">
    <property type="entry name" value="Rhomboid"/>
    <property type="match status" value="1"/>
</dbReference>
<feature type="region of interest" description="Disordered" evidence="5">
    <location>
        <begin position="276"/>
        <end position="316"/>
    </location>
</feature>
<name>A0AAV7LCD7_PLEWA</name>
<gene>
    <name evidence="8" type="ORF">NDU88_001903</name>
</gene>
<evidence type="ECO:0000313" key="9">
    <source>
        <dbReference type="Proteomes" id="UP001066276"/>
    </source>
</evidence>
<dbReference type="PANTHER" id="PTHR43066:SF14">
    <property type="entry name" value="RHOMBOID-RELATED PROTEIN 4"/>
    <property type="match status" value="1"/>
</dbReference>
<keyword evidence="4 6" id="KW-0472">Membrane</keyword>
<dbReference type="Proteomes" id="UP001066276">
    <property type="component" value="Chromosome 11"/>
</dbReference>
<feature type="compositionally biased region" description="Basic and acidic residues" evidence="5">
    <location>
        <begin position="280"/>
        <end position="290"/>
    </location>
</feature>
<dbReference type="FunFam" id="1.20.1540.10:FF:000008">
    <property type="entry name" value="RHOMBOID-like protein 13"/>
    <property type="match status" value="1"/>
</dbReference>
<comment type="subcellular location">
    <subcellularLocation>
        <location evidence="1">Membrane</location>
        <topology evidence="1">Multi-pass membrane protein</topology>
    </subcellularLocation>
</comment>
<dbReference type="InterPro" id="IPR022764">
    <property type="entry name" value="Peptidase_S54_rhomboid_dom"/>
</dbReference>